<dbReference type="EMBL" id="AUZZ01006723">
    <property type="protein sequence ID" value="EQD45413.1"/>
    <property type="molecule type" value="Genomic_DNA"/>
</dbReference>
<feature type="non-terminal residue" evidence="1">
    <location>
        <position position="1"/>
    </location>
</feature>
<name>T0ZL56_9ZZZZ</name>
<gene>
    <name evidence="1" type="ORF">B2A_09310</name>
</gene>
<evidence type="ECO:0000313" key="1">
    <source>
        <dbReference type="EMBL" id="EQD45413.1"/>
    </source>
</evidence>
<reference evidence="1" key="1">
    <citation type="submission" date="2013-08" db="EMBL/GenBank/DDBJ databases">
        <authorList>
            <person name="Mendez C."/>
            <person name="Richter M."/>
            <person name="Ferrer M."/>
            <person name="Sanchez J."/>
        </authorList>
    </citation>
    <scope>NUCLEOTIDE SEQUENCE</scope>
</reference>
<proteinExistence type="predicted"/>
<comment type="caution">
    <text evidence="1">The sequence shown here is derived from an EMBL/GenBank/DDBJ whole genome shotgun (WGS) entry which is preliminary data.</text>
</comment>
<reference evidence="1" key="2">
    <citation type="journal article" date="2014" name="ISME J.">
        <title>Microbial stratification in low pH oxic and suboxic macroscopic growths along an acid mine drainage.</title>
        <authorList>
            <person name="Mendez-Garcia C."/>
            <person name="Mesa V."/>
            <person name="Sprenger R.R."/>
            <person name="Richter M."/>
            <person name="Diez M.S."/>
            <person name="Solano J."/>
            <person name="Bargiela R."/>
            <person name="Golyshina O.V."/>
            <person name="Manteca A."/>
            <person name="Ramos J.L."/>
            <person name="Gallego J.R."/>
            <person name="Llorente I."/>
            <person name="Martins Dos Santos V.A."/>
            <person name="Jensen O.N."/>
            <person name="Pelaez A.I."/>
            <person name="Sanchez J."/>
            <person name="Ferrer M."/>
        </authorList>
    </citation>
    <scope>NUCLEOTIDE SEQUENCE</scope>
</reference>
<protein>
    <submittedName>
        <fullName evidence="1">Membrane-like protein required for N-linked glycosylation</fullName>
    </submittedName>
</protein>
<organism evidence="1">
    <name type="scientific">mine drainage metagenome</name>
    <dbReference type="NCBI Taxonomy" id="410659"/>
    <lineage>
        <taxon>unclassified sequences</taxon>
        <taxon>metagenomes</taxon>
        <taxon>ecological metagenomes</taxon>
    </lineage>
</organism>
<dbReference type="AlphaFoldDB" id="T0ZL56"/>
<accession>T0ZL56</accession>
<sequence length="157" mass="17362">YLRAYLIIGSYPSNRTECIKVQNNSTAASNSTLYLYHNNGTKMNAVLSLQGFTTANITGTTGDYADFLVIYLPNAPNNTITDAPSEFYQSNYYKGFYLGKLPGFTQVYPGLNATNSLLINYINGTYPIRIFELNNYTGGNAPTPAKPAYVKNNYSMP</sequence>